<dbReference type="AlphaFoldDB" id="A0A1Q3CA93"/>
<name>A0A1Q3CA93_CEPFO</name>
<organism evidence="1 2">
    <name type="scientific">Cephalotus follicularis</name>
    <name type="common">Albany pitcher plant</name>
    <dbReference type="NCBI Taxonomy" id="3775"/>
    <lineage>
        <taxon>Eukaryota</taxon>
        <taxon>Viridiplantae</taxon>
        <taxon>Streptophyta</taxon>
        <taxon>Embryophyta</taxon>
        <taxon>Tracheophyta</taxon>
        <taxon>Spermatophyta</taxon>
        <taxon>Magnoliopsida</taxon>
        <taxon>eudicotyledons</taxon>
        <taxon>Gunneridae</taxon>
        <taxon>Pentapetalae</taxon>
        <taxon>rosids</taxon>
        <taxon>fabids</taxon>
        <taxon>Oxalidales</taxon>
        <taxon>Cephalotaceae</taxon>
        <taxon>Cephalotus</taxon>
    </lineage>
</organism>
<accession>A0A1Q3CA93</accession>
<protein>
    <recommendedName>
        <fullName evidence="3">UBN2_3 domain-containing protein</fullName>
    </recommendedName>
</protein>
<evidence type="ECO:0000313" key="2">
    <source>
        <dbReference type="Proteomes" id="UP000187406"/>
    </source>
</evidence>
<comment type="caution">
    <text evidence="1">The sequence shown here is derived from an EMBL/GenBank/DDBJ whole genome shotgun (WGS) entry which is preliminary data.</text>
</comment>
<dbReference type="InParanoid" id="A0A1Q3CA93"/>
<dbReference type="Proteomes" id="UP000187406">
    <property type="component" value="Unassembled WGS sequence"/>
</dbReference>
<dbReference type="PANTHER" id="PTHR34222:SF37">
    <property type="entry name" value="RETROTRANSPOSON GAG DOMAIN-CONTAINING PROTEIN"/>
    <property type="match status" value="1"/>
</dbReference>
<keyword evidence="2" id="KW-1185">Reference proteome</keyword>
<sequence>MDKLWVWDFLVGLNPEYDQVWVLALCKDPFPTLQQAYNLIQHEKSHHSIMLPSITPDRSALAISRSSVTPNNLKSNPTEKVCDYCGKPRHTNEFCWKLHGHPKGC</sequence>
<dbReference type="EMBL" id="BDDD01001554">
    <property type="protein sequence ID" value="GAV77003.1"/>
    <property type="molecule type" value="Genomic_DNA"/>
</dbReference>
<proteinExistence type="predicted"/>
<evidence type="ECO:0000313" key="1">
    <source>
        <dbReference type="EMBL" id="GAV77003.1"/>
    </source>
</evidence>
<gene>
    <name evidence="1" type="ORF">CFOL_v3_20475</name>
</gene>
<dbReference type="PANTHER" id="PTHR34222">
    <property type="entry name" value="GAG_PRE-INTEGRS DOMAIN-CONTAINING PROTEIN"/>
    <property type="match status" value="1"/>
</dbReference>
<reference evidence="2" key="1">
    <citation type="submission" date="2016-04" db="EMBL/GenBank/DDBJ databases">
        <title>Cephalotus genome sequencing.</title>
        <authorList>
            <person name="Fukushima K."/>
            <person name="Hasebe M."/>
            <person name="Fang X."/>
        </authorList>
    </citation>
    <scope>NUCLEOTIDE SEQUENCE [LARGE SCALE GENOMIC DNA]</scope>
    <source>
        <strain evidence="2">cv. St1</strain>
    </source>
</reference>
<dbReference type="OrthoDB" id="1746033at2759"/>
<evidence type="ECO:0008006" key="3">
    <source>
        <dbReference type="Google" id="ProtNLM"/>
    </source>
</evidence>